<keyword evidence="10" id="KW-1185">Reference proteome</keyword>
<dbReference type="PANTHER" id="PTHR31806:SF1">
    <property type="entry name" value="PURINE-CYTOSINE PERMEASE FCY2-RELATED"/>
    <property type="match status" value="1"/>
</dbReference>
<keyword evidence="3 7" id="KW-0813">Transport</keyword>
<accession>A0A255DER1</accession>
<feature type="transmembrane region" description="Helical" evidence="8">
    <location>
        <begin position="338"/>
        <end position="358"/>
    </location>
</feature>
<sequence length="508" mass="53799">MSTEIAPTVREATKPTDPQRFSAIESRSIDWITPLERSGSPWRVSPLFFIANWSFFTIALGFTGPALGLSIGWAILSSALGLIIGTFFMAFHATQGPRLGLPQIIQSRAQFGFYGVIVVVAMSLTCYLAFGVVYTILTAQGLSQIFGWSPVVIGLVINVIGGGFAVAGHDHLHRVSRWVFYITVPLVSVFSVAIVIGKAGGTAAPATDSGFVASAFFTVFAVSAAYNIALAPVVSDYTRYLPVKTSSRSLVASVYVGAGVSALWLISVGAWLSARYNASDALVALNDAGNAVFHGFGAVLALASAATLIVCIATAAYSVTLQFLTGVDLVRRIKPSRGLRIGVTVAAIVIYLVVGLGFGDHVINAASNALSLMLFLLVPWTAVNLTDYFFVRRGHYAITELFTPSGVYGRWSWRGLVAYFLGFAAMVPFAVLPFFTGPLGSWLGGIDVSWLAGLVVSAGSYFIVTRNLDLAAERDAIEQSDVGLQSLAAAPAADAHRPAAEYGLLDGQ</sequence>
<protein>
    <submittedName>
        <fullName evidence="9">Allantoin permease</fullName>
    </submittedName>
</protein>
<evidence type="ECO:0000256" key="1">
    <source>
        <dbReference type="ARBA" id="ARBA00004141"/>
    </source>
</evidence>
<dbReference type="Pfam" id="PF02133">
    <property type="entry name" value="Transp_cyt_pur"/>
    <property type="match status" value="1"/>
</dbReference>
<dbReference type="Proteomes" id="UP000216063">
    <property type="component" value="Unassembled WGS sequence"/>
</dbReference>
<feature type="transmembrane region" description="Helical" evidence="8">
    <location>
        <begin position="145"/>
        <end position="166"/>
    </location>
</feature>
<evidence type="ECO:0000256" key="8">
    <source>
        <dbReference type="SAM" id="Phobius"/>
    </source>
</evidence>
<dbReference type="InterPro" id="IPR001248">
    <property type="entry name" value="Pur-cyt_permease"/>
</dbReference>
<feature type="transmembrane region" description="Helical" evidence="8">
    <location>
        <begin position="370"/>
        <end position="390"/>
    </location>
</feature>
<feature type="transmembrane region" description="Helical" evidence="8">
    <location>
        <begin position="411"/>
        <end position="435"/>
    </location>
</feature>
<evidence type="ECO:0000256" key="4">
    <source>
        <dbReference type="ARBA" id="ARBA00022692"/>
    </source>
</evidence>
<evidence type="ECO:0000256" key="3">
    <source>
        <dbReference type="ARBA" id="ARBA00022448"/>
    </source>
</evidence>
<dbReference type="PANTHER" id="PTHR31806">
    <property type="entry name" value="PURINE-CYTOSINE PERMEASE FCY2-RELATED"/>
    <property type="match status" value="1"/>
</dbReference>
<feature type="transmembrane region" description="Helical" evidence="8">
    <location>
        <begin position="73"/>
        <end position="91"/>
    </location>
</feature>
<feature type="transmembrane region" description="Helical" evidence="8">
    <location>
        <begin position="111"/>
        <end position="139"/>
    </location>
</feature>
<dbReference type="GO" id="GO:0005886">
    <property type="term" value="C:plasma membrane"/>
    <property type="evidence" value="ECO:0007669"/>
    <property type="project" value="TreeGrafter"/>
</dbReference>
<comment type="caution">
    <text evidence="9">The sequence shown here is derived from an EMBL/GenBank/DDBJ whole genome shotgun (WGS) entry which is preliminary data.</text>
</comment>
<evidence type="ECO:0000256" key="6">
    <source>
        <dbReference type="ARBA" id="ARBA00023136"/>
    </source>
</evidence>
<dbReference type="EMBL" id="NOZR01000026">
    <property type="protein sequence ID" value="OYN75735.1"/>
    <property type="molecule type" value="Genomic_DNA"/>
</dbReference>
<dbReference type="AlphaFoldDB" id="A0A255DER1"/>
<organism evidence="9 10">
    <name type="scientific">Mycolicibacterium sphagni</name>
    <dbReference type="NCBI Taxonomy" id="1786"/>
    <lineage>
        <taxon>Bacteria</taxon>
        <taxon>Bacillati</taxon>
        <taxon>Actinomycetota</taxon>
        <taxon>Actinomycetes</taxon>
        <taxon>Mycobacteriales</taxon>
        <taxon>Mycobacteriaceae</taxon>
        <taxon>Mycolicibacterium</taxon>
    </lineage>
</organism>
<feature type="transmembrane region" description="Helical" evidence="8">
    <location>
        <begin position="292"/>
        <end position="317"/>
    </location>
</feature>
<dbReference type="OrthoDB" id="9809167at2"/>
<evidence type="ECO:0000313" key="10">
    <source>
        <dbReference type="Proteomes" id="UP000216063"/>
    </source>
</evidence>
<keyword evidence="4 8" id="KW-0812">Transmembrane</keyword>
<keyword evidence="5 8" id="KW-1133">Transmembrane helix</keyword>
<feature type="transmembrane region" description="Helical" evidence="8">
    <location>
        <begin position="209"/>
        <end position="229"/>
    </location>
</feature>
<name>A0A255DER1_9MYCO</name>
<dbReference type="RefSeq" id="WP_094483671.1">
    <property type="nucleotide sequence ID" value="NZ_NOZR01000026.1"/>
</dbReference>
<evidence type="ECO:0000256" key="7">
    <source>
        <dbReference type="PIRNR" id="PIRNR002744"/>
    </source>
</evidence>
<dbReference type="InterPro" id="IPR026030">
    <property type="entry name" value="Pur-cyt_permease_Fcy2/21/22"/>
</dbReference>
<dbReference type="PIRSF" id="PIRSF002744">
    <property type="entry name" value="Pur-cyt_permease"/>
    <property type="match status" value="1"/>
</dbReference>
<dbReference type="GO" id="GO:0022857">
    <property type="term" value="F:transmembrane transporter activity"/>
    <property type="evidence" value="ECO:0007669"/>
    <property type="project" value="InterPro"/>
</dbReference>
<keyword evidence="6 7" id="KW-0472">Membrane</keyword>
<comment type="similarity">
    <text evidence="2 7">Belongs to the purine-cytosine permease (2.A.39) family.</text>
</comment>
<evidence type="ECO:0000256" key="2">
    <source>
        <dbReference type="ARBA" id="ARBA00008974"/>
    </source>
</evidence>
<feature type="transmembrane region" description="Helical" evidence="8">
    <location>
        <begin position="47"/>
        <end position="67"/>
    </location>
</feature>
<evidence type="ECO:0000256" key="5">
    <source>
        <dbReference type="ARBA" id="ARBA00022989"/>
    </source>
</evidence>
<feature type="transmembrane region" description="Helical" evidence="8">
    <location>
        <begin position="441"/>
        <end position="464"/>
    </location>
</feature>
<reference evidence="9 10" key="1">
    <citation type="submission" date="2017-07" db="EMBL/GenBank/DDBJ databases">
        <title>The new phylogeny of genus Mycobacterium.</title>
        <authorList>
            <person name="Tortoli E."/>
            <person name="Trovato A."/>
            <person name="Cirillo D.M."/>
        </authorList>
    </citation>
    <scope>NUCLEOTIDE SEQUENCE [LARGE SCALE GENOMIC DNA]</scope>
    <source>
        <strain evidence="9 10">ATCC 33027</strain>
    </source>
</reference>
<dbReference type="Gene3D" id="1.10.4160.10">
    <property type="entry name" value="Hydantoin permease"/>
    <property type="match status" value="1"/>
</dbReference>
<proteinExistence type="inferred from homology"/>
<evidence type="ECO:0000313" key="9">
    <source>
        <dbReference type="EMBL" id="OYN75735.1"/>
    </source>
</evidence>
<gene>
    <name evidence="9" type="ORF">CG716_24195</name>
</gene>
<feature type="transmembrane region" description="Helical" evidence="8">
    <location>
        <begin position="250"/>
        <end position="272"/>
    </location>
</feature>
<comment type="subcellular location">
    <subcellularLocation>
        <location evidence="1">Membrane</location>
        <topology evidence="1">Multi-pass membrane protein</topology>
    </subcellularLocation>
</comment>
<feature type="transmembrane region" description="Helical" evidence="8">
    <location>
        <begin position="178"/>
        <end position="197"/>
    </location>
</feature>